<feature type="region of interest" description="Disordered" evidence="1">
    <location>
        <begin position="46"/>
        <end position="77"/>
    </location>
</feature>
<dbReference type="GeneID" id="45960138"/>
<protein>
    <recommendedName>
        <fullName evidence="6">DUF2946 domain-containing protein</fullName>
    </recommendedName>
</protein>
<reference evidence="2 4" key="1">
    <citation type="submission" date="2015-11" db="EMBL/GenBank/DDBJ databases">
        <title>The limits of bacterial species coexistence and the symbiotic plasmid transference in sympatric Rhizobium populations.</title>
        <authorList>
            <person name="Perez-Carrascal O.M."/>
            <person name="VanInsberghe D."/>
            <person name="Juarez S."/>
            <person name="Polz M.F."/>
            <person name="Vinuesa P."/>
            <person name="Gonzalez V."/>
        </authorList>
    </citation>
    <scope>NUCLEOTIDE SEQUENCE [LARGE SCALE GENOMIC DNA]</scope>
    <source>
        <strain evidence="2 4">N771</strain>
        <plasmid evidence="2 4">pRphaN771c</plasmid>
    </source>
</reference>
<evidence type="ECO:0000313" key="3">
    <source>
        <dbReference type="EMBL" id="QPK12186.1"/>
    </source>
</evidence>
<organism evidence="3 5">
    <name type="scientific">Rhizobium phaseoli</name>
    <dbReference type="NCBI Taxonomy" id="396"/>
    <lineage>
        <taxon>Bacteria</taxon>
        <taxon>Pseudomonadati</taxon>
        <taxon>Pseudomonadota</taxon>
        <taxon>Alphaproteobacteria</taxon>
        <taxon>Hyphomicrobiales</taxon>
        <taxon>Rhizobiaceae</taxon>
        <taxon>Rhizobium/Agrobacterium group</taxon>
        <taxon>Rhizobium</taxon>
    </lineage>
</organism>
<keyword evidence="3" id="KW-0614">Plasmid</keyword>
<gene>
    <name evidence="2" type="ORF">AMC81_PC00174</name>
    <name evidence="3" type="ORF">HER27_026250</name>
</gene>
<dbReference type="AlphaFoldDB" id="A0A192THP7"/>
<evidence type="ECO:0000313" key="2">
    <source>
        <dbReference type="EMBL" id="ANL87649.1"/>
    </source>
</evidence>
<keyword evidence="4" id="KW-1185">Reference proteome</keyword>
<geneLocation type="plasmid" evidence="3 5">
    <name>pBS3c</name>
</geneLocation>
<geneLocation type="plasmid" evidence="2 4">
    <name>pRphaN771c</name>
</geneLocation>
<reference evidence="3 5" key="2">
    <citation type="submission" date="2020-11" db="EMBL/GenBank/DDBJ databases">
        <title>Indigenous Rhizobia Nodulating Common beans in Western Kenya.</title>
        <authorList>
            <person name="Wekesa C.S."/>
            <person name="Oelmueller R."/>
            <person name="Furch A.C."/>
        </authorList>
    </citation>
    <scope>NUCLEOTIDE SEQUENCE [LARGE SCALE GENOMIC DNA]</scope>
    <source>
        <strain evidence="5">BS3</strain>
        <strain evidence="3">S3</strain>
        <plasmid evidence="3 5">pBS3c</plasmid>
    </source>
</reference>
<evidence type="ECO:0000256" key="1">
    <source>
        <dbReference type="SAM" id="MobiDB-lite"/>
    </source>
</evidence>
<sequence length="132" mass="13924">MGNMYRIALSRLLLLVRLAIIVSLAGYSISTVDAAMHGPALQVEKTMSSAASHGSHDMASVSSHKHAHGDAADNDGPSKIAKQECCKDFCGGFVLLCASQSLGGPVVASIRQFIDDQHVMGELPPLDRPPNI</sequence>
<accession>A0A192THP7</accession>
<dbReference type="RefSeq" id="WP_012490564.1">
    <property type="nucleotide sequence ID" value="NZ_CP013525.1"/>
</dbReference>
<name>A0A192THP7_9HYPH</name>
<dbReference type="Proteomes" id="UP000078551">
    <property type="component" value="Plasmid pRphaN771c"/>
</dbReference>
<evidence type="ECO:0000313" key="4">
    <source>
        <dbReference type="Proteomes" id="UP000078551"/>
    </source>
</evidence>
<dbReference type="Proteomes" id="UP000540266">
    <property type="component" value="Plasmid pBS3c"/>
</dbReference>
<evidence type="ECO:0008006" key="6">
    <source>
        <dbReference type="Google" id="ProtNLM"/>
    </source>
</evidence>
<dbReference type="EMBL" id="CP013571">
    <property type="protein sequence ID" value="ANL87649.1"/>
    <property type="molecule type" value="Genomic_DNA"/>
</dbReference>
<dbReference type="EMBL" id="CP064934">
    <property type="protein sequence ID" value="QPK12186.1"/>
    <property type="molecule type" value="Genomic_DNA"/>
</dbReference>
<evidence type="ECO:0000313" key="5">
    <source>
        <dbReference type="Proteomes" id="UP000540266"/>
    </source>
</evidence>
<proteinExistence type="predicted"/>